<evidence type="ECO:0000256" key="4">
    <source>
        <dbReference type="ARBA" id="ARBA00022801"/>
    </source>
</evidence>
<dbReference type="InterPro" id="IPR050090">
    <property type="entry name" value="Tyrosine_recombinase_XerCD"/>
</dbReference>
<dbReference type="PANTHER" id="PTHR30349:SF41">
    <property type="entry name" value="INTEGRASE_RECOMBINASE PROTEIN MJ0367-RELATED"/>
    <property type="match status" value="1"/>
</dbReference>
<dbReference type="InterPro" id="IPR002104">
    <property type="entry name" value="Integrase_catalytic"/>
</dbReference>
<sequence length="347" mass="38421">MQVKLPHCHKETTRHGATVYYFRKGHRPRVRLPDKPGTPAFIAAYNAALNGAARPYVPANANPAHTLAWLIGEYRRSSAWAALSVETRRVRDTFFVQMLAAGGGRPFAEITRKTIRQSLDKRKDRPGTARQFLFAVRAMFAWAVEVEHVEQDPTMGLRVKVPRSDGYKMWGEAQMAAYEAHWPVGTRERLAYDVLAYTGLRRSDACRLGPQHVQGGVASIRTEKTGQEVHIAMTQELLASIAATKHGETFILSAHGRPYTKESFGNVFGEWCAAAGLQGFRAHGLRKTSATAAANAGATENELMAMHGWSEARTAAIYTRNANRRTLALQGAEKVRNRNKVPHPPAP</sequence>
<evidence type="ECO:0000256" key="2">
    <source>
        <dbReference type="ARBA" id="ARBA00016082"/>
    </source>
</evidence>
<dbReference type="Gene3D" id="1.10.443.10">
    <property type="entry name" value="Intergrase catalytic core"/>
    <property type="match status" value="1"/>
</dbReference>
<protein>
    <recommendedName>
        <fullName evidence="2">Integrase</fullName>
    </recommendedName>
</protein>
<dbReference type="InterPro" id="IPR013762">
    <property type="entry name" value="Integrase-like_cat_sf"/>
</dbReference>
<dbReference type="SUPFAM" id="SSF56349">
    <property type="entry name" value="DNA breaking-rejoining enzymes"/>
    <property type="match status" value="1"/>
</dbReference>
<keyword evidence="6" id="KW-0233">DNA recombination</keyword>
<organism evidence="9">
    <name type="scientific">uncultured Caudovirales phage</name>
    <dbReference type="NCBI Taxonomy" id="2100421"/>
    <lineage>
        <taxon>Viruses</taxon>
        <taxon>Duplodnaviria</taxon>
        <taxon>Heunggongvirae</taxon>
        <taxon>Uroviricota</taxon>
        <taxon>Caudoviricetes</taxon>
        <taxon>Peduoviridae</taxon>
        <taxon>Maltschvirus</taxon>
        <taxon>Maltschvirus maltsch</taxon>
    </lineage>
</organism>
<dbReference type="GO" id="GO:0003677">
    <property type="term" value="F:DNA binding"/>
    <property type="evidence" value="ECO:0007669"/>
    <property type="project" value="UniProtKB-KW"/>
</dbReference>
<reference evidence="9" key="1">
    <citation type="submission" date="2020-04" db="EMBL/GenBank/DDBJ databases">
        <authorList>
            <person name="Chiriac C."/>
            <person name="Salcher M."/>
            <person name="Ghai R."/>
            <person name="Kavagutti S V."/>
        </authorList>
    </citation>
    <scope>NUCLEOTIDE SEQUENCE</scope>
</reference>
<dbReference type="PROSITE" id="PS51898">
    <property type="entry name" value="TYR_RECOMBINASE"/>
    <property type="match status" value="1"/>
</dbReference>
<evidence type="ECO:0000313" key="9">
    <source>
        <dbReference type="EMBL" id="CAB4124814.1"/>
    </source>
</evidence>
<dbReference type="GO" id="GO:0075713">
    <property type="term" value="P:establishment of integrated proviral latency"/>
    <property type="evidence" value="ECO:0007669"/>
    <property type="project" value="UniProtKB-KW"/>
</dbReference>
<evidence type="ECO:0000256" key="3">
    <source>
        <dbReference type="ARBA" id="ARBA00022679"/>
    </source>
</evidence>
<dbReference type="GO" id="GO:0015074">
    <property type="term" value="P:DNA integration"/>
    <property type="evidence" value="ECO:0007669"/>
    <property type="project" value="InterPro"/>
</dbReference>
<dbReference type="InterPro" id="IPR010998">
    <property type="entry name" value="Integrase_recombinase_N"/>
</dbReference>
<feature type="domain" description="Tyr recombinase" evidence="8">
    <location>
        <begin position="160"/>
        <end position="331"/>
    </location>
</feature>
<dbReference type="InterPro" id="IPR011010">
    <property type="entry name" value="DNA_brk_join_enz"/>
</dbReference>
<gene>
    <name evidence="9" type="ORF">UFOVP62_34</name>
</gene>
<evidence type="ECO:0000256" key="1">
    <source>
        <dbReference type="ARBA" id="ARBA00008857"/>
    </source>
</evidence>
<evidence type="ECO:0000256" key="7">
    <source>
        <dbReference type="ARBA" id="ARBA00023195"/>
    </source>
</evidence>
<dbReference type="Gene3D" id="1.10.150.130">
    <property type="match status" value="1"/>
</dbReference>
<dbReference type="GO" id="GO:0016740">
    <property type="term" value="F:transferase activity"/>
    <property type="evidence" value="ECO:0007669"/>
    <property type="project" value="UniProtKB-KW"/>
</dbReference>
<proteinExistence type="inferred from homology"/>
<keyword evidence="7" id="KW-1160">Virus entry into host cell</keyword>
<dbReference type="PANTHER" id="PTHR30349">
    <property type="entry name" value="PHAGE INTEGRASE-RELATED"/>
    <property type="match status" value="1"/>
</dbReference>
<keyword evidence="3" id="KW-0808">Transferase</keyword>
<keyword evidence="7" id="KW-1179">Viral genome integration</keyword>
<evidence type="ECO:0000256" key="5">
    <source>
        <dbReference type="ARBA" id="ARBA00023125"/>
    </source>
</evidence>
<dbReference type="GO" id="GO:0044826">
    <property type="term" value="P:viral genome integration into host DNA"/>
    <property type="evidence" value="ECO:0007669"/>
    <property type="project" value="UniProtKB-KW"/>
</dbReference>
<name>A0A6J5KQT3_9CAUD</name>
<dbReference type="Pfam" id="PF00589">
    <property type="entry name" value="Phage_integrase"/>
    <property type="match status" value="1"/>
</dbReference>
<keyword evidence="5" id="KW-0238">DNA-binding</keyword>
<keyword evidence="7" id="KW-0229">DNA integration</keyword>
<dbReference type="GO" id="GO:0016787">
    <property type="term" value="F:hydrolase activity"/>
    <property type="evidence" value="ECO:0007669"/>
    <property type="project" value="UniProtKB-KW"/>
</dbReference>
<dbReference type="EMBL" id="LR796182">
    <property type="protein sequence ID" value="CAB4124814.1"/>
    <property type="molecule type" value="Genomic_DNA"/>
</dbReference>
<dbReference type="GO" id="GO:0006310">
    <property type="term" value="P:DNA recombination"/>
    <property type="evidence" value="ECO:0007669"/>
    <property type="project" value="UniProtKB-KW"/>
</dbReference>
<evidence type="ECO:0000259" key="8">
    <source>
        <dbReference type="PROSITE" id="PS51898"/>
    </source>
</evidence>
<keyword evidence="4" id="KW-0378">Hydrolase</keyword>
<evidence type="ECO:0000256" key="6">
    <source>
        <dbReference type="ARBA" id="ARBA00023172"/>
    </source>
</evidence>
<accession>A0A6J5KQT3</accession>
<comment type="similarity">
    <text evidence="1">Belongs to the 'phage' integrase family.</text>
</comment>